<dbReference type="InterPro" id="IPR005467">
    <property type="entry name" value="His_kinase_dom"/>
</dbReference>
<feature type="domain" description="Response regulatory" evidence="11">
    <location>
        <begin position="866"/>
        <end position="982"/>
    </location>
</feature>
<keyword evidence="9" id="KW-0812">Transmembrane</keyword>
<evidence type="ECO:0000256" key="4">
    <source>
        <dbReference type="ARBA" id="ARBA00022679"/>
    </source>
</evidence>
<feature type="modified residue" description="4-aspartylphosphate" evidence="7">
    <location>
        <position position="915"/>
    </location>
</feature>
<dbReference type="AlphaFoldDB" id="A0A6V8MKR8"/>
<dbReference type="CDD" id="cd16922">
    <property type="entry name" value="HATPase_EvgS-ArcB-TorS-like"/>
    <property type="match status" value="1"/>
</dbReference>
<feature type="modified residue" description="4-aspartylphosphate" evidence="7">
    <location>
        <position position="1062"/>
    </location>
</feature>
<feature type="coiled-coil region" evidence="8">
    <location>
        <begin position="392"/>
        <end position="468"/>
    </location>
</feature>
<dbReference type="SMART" id="SM00388">
    <property type="entry name" value="HisKA"/>
    <property type="match status" value="1"/>
</dbReference>
<dbReference type="SMART" id="SM00448">
    <property type="entry name" value="REC"/>
    <property type="match status" value="3"/>
</dbReference>
<dbReference type="CDD" id="cd19410">
    <property type="entry name" value="HK9-like_sensor"/>
    <property type="match status" value="1"/>
</dbReference>
<evidence type="ECO:0000256" key="2">
    <source>
        <dbReference type="ARBA" id="ARBA00012438"/>
    </source>
</evidence>
<dbReference type="GO" id="GO:0000155">
    <property type="term" value="F:phosphorelay sensor kinase activity"/>
    <property type="evidence" value="ECO:0007669"/>
    <property type="project" value="InterPro"/>
</dbReference>
<dbReference type="InterPro" id="IPR003661">
    <property type="entry name" value="HisK_dim/P_dom"/>
</dbReference>
<evidence type="ECO:0000256" key="7">
    <source>
        <dbReference type="PROSITE-ProRule" id="PRU00169"/>
    </source>
</evidence>
<dbReference type="SUPFAM" id="SSF55781">
    <property type="entry name" value="GAF domain-like"/>
    <property type="match status" value="1"/>
</dbReference>
<dbReference type="Gene3D" id="3.40.50.2300">
    <property type="match status" value="3"/>
</dbReference>
<reference evidence="13" key="1">
    <citation type="submission" date="2020-06" db="EMBL/GenBank/DDBJ databases">
        <title>Draft genomic sequence of Geomonas sp. Red330.</title>
        <authorList>
            <person name="Itoh H."/>
            <person name="Zhenxing X."/>
            <person name="Ushijima N."/>
            <person name="Masuda Y."/>
            <person name="Shiratori Y."/>
            <person name="Senoo K."/>
        </authorList>
    </citation>
    <scope>NUCLEOTIDE SEQUENCE [LARGE SCALE GENOMIC DNA]</scope>
    <source>
        <strain evidence="13">Red330</strain>
    </source>
</reference>
<dbReference type="Gene3D" id="3.30.450.40">
    <property type="match status" value="1"/>
</dbReference>
<comment type="catalytic activity">
    <reaction evidence="1">
        <text>ATP + protein L-histidine = ADP + protein N-phospho-L-histidine.</text>
        <dbReference type="EC" id="2.7.13.3"/>
    </reaction>
</comment>
<feature type="transmembrane region" description="Helical" evidence="9">
    <location>
        <begin position="185"/>
        <end position="206"/>
    </location>
</feature>
<evidence type="ECO:0000256" key="8">
    <source>
        <dbReference type="SAM" id="Coils"/>
    </source>
</evidence>
<dbReference type="InterPro" id="IPR003594">
    <property type="entry name" value="HATPase_dom"/>
</dbReference>
<proteinExistence type="predicted"/>
<dbReference type="CDD" id="cd00082">
    <property type="entry name" value="HisKA"/>
    <property type="match status" value="1"/>
</dbReference>
<dbReference type="InterPro" id="IPR004358">
    <property type="entry name" value="Sig_transdc_His_kin-like_C"/>
</dbReference>
<dbReference type="FunFam" id="3.30.565.10:FF:000010">
    <property type="entry name" value="Sensor histidine kinase RcsC"/>
    <property type="match status" value="1"/>
</dbReference>
<evidence type="ECO:0000256" key="5">
    <source>
        <dbReference type="ARBA" id="ARBA00022777"/>
    </source>
</evidence>
<dbReference type="Pfam" id="PF00512">
    <property type="entry name" value="HisKA"/>
    <property type="match status" value="1"/>
</dbReference>
<feature type="modified residue" description="4-aspartylphosphate" evidence="7">
    <location>
        <position position="793"/>
    </location>
</feature>
<evidence type="ECO:0000256" key="1">
    <source>
        <dbReference type="ARBA" id="ARBA00000085"/>
    </source>
</evidence>
<dbReference type="InterPro" id="IPR036097">
    <property type="entry name" value="HisK_dim/P_sf"/>
</dbReference>
<dbReference type="CDD" id="cd00156">
    <property type="entry name" value="REC"/>
    <property type="match status" value="1"/>
</dbReference>
<evidence type="ECO:0000256" key="9">
    <source>
        <dbReference type="SAM" id="Phobius"/>
    </source>
</evidence>
<keyword evidence="4" id="KW-0808">Transferase</keyword>
<name>A0A6V8MKR8_9BACT</name>
<dbReference type="SUPFAM" id="SSF47384">
    <property type="entry name" value="Homodimeric domain of signal transducing histidine kinase"/>
    <property type="match status" value="1"/>
</dbReference>
<dbReference type="PROSITE" id="PS50110">
    <property type="entry name" value="RESPONSE_REGULATORY"/>
    <property type="match status" value="3"/>
</dbReference>
<evidence type="ECO:0000313" key="13">
    <source>
        <dbReference type="Proteomes" id="UP000556026"/>
    </source>
</evidence>
<dbReference type="InterPro" id="IPR029016">
    <property type="entry name" value="GAF-like_dom_sf"/>
</dbReference>
<feature type="domain" description="Response regulatory" evidence="11">
    <location>
        <begin position="1012"/>
        <end position="1129"/>
    </location>
</feature>
<dbReference type="SUPFAM" id="SSF55874">
    <property type="entry name" value="ATPase domain of HSP90 chaperone/DNA topoisomerase II/histidine kinase"/>
    <property type="match status" value="1"/>
</dbReference>
<keyword evidence="9" id="KW-0472">Membrane</keyword>
<evidence type="ECO:0000259" key="11">
    <source>
        <dbReference type="PROSITE" id="PS50110"/>
    </source>
</evidence>
<dbReference type="EMBL" id="BLXX01000009">
    <property type="protein sequence ID" value="GFO60631.1"/>
    <property type="molecule type" value="Genomic_DNA"/>
</dbReference>
<protein>
    <recommendedName>
        <fullName evidence="2">histidine kinase</fullName>
        <ecNumber evidence="2">2.7.13.3</ecNumber>
    </recommendedName>
</protein>
<dbReference type="Gene3D" id="1.10.287.130">
    <property type="match status" value="1"/>
</dbReference>
<organism evidence="12 13">
    <name type="scientific">Geomonas silvestris</name>
    <dbReference type="NCBI Taxonomy" id="2740184"/>
    <lineage>
        <taxon>Bacteria</taxon>
        <taxon>Pseudomonadati</taxon>
        <taxon>Thermodesulfobacteriota</taxon>
        <taxon>Desulfuromonadia</taxon>
        <taxon>Geobacterales</taxon>
        <taxon>Geobacteraceae</taxon>
        <taxon>Geomonas</taxon>
    </lineage>
</organism>
<keyword evidence="3 7" id="KW-0597">Phosphoprotein</keyword>
<keyword evidence="9" id="KW-1133">Transmembrane helix</keyword>
<dbReference type="PANTHER" id="PTHR45339:SF1">
    <property type="entry name" value="HYBRID SIGNAL TRANSDUCTION HISTIDINE KINASE J"/>
    <property type="match status" value="1"/>
</dbReference>
<dbReference type="Pfam" id="PF13185">
    <property type="entry name" value="GAF_2"/>
    <property type="match status" value="1"/>
</dbReference>
<dbReference type="InterPro" id="IPR007891">
    <property type="entry name" value="CHASE3"/>
</dbReference>
<dbReference type="Pfam" id="PF00072">
    <property type="entry name" value="Response_reg"/>
    <property type="match status" value="3"/>
</dbReference>
<dbReference type="InterPro" id="IPR003018">
    <property type="entry name" value="GAF"/>
</dbReference>
<keyword evidence="8" id="KW-0175">Coiled coil</keyword>
<feature type="domain" description="Response regulatory" evidence="11">
    <location>
        <begin position="744"/>
        <end position="857"/>
    </location>
</feature>
<accession>A0A6V8MKR8</accession>
<dbReference type="RefSeq" id="WP_246399670.1">
    <property type="nucleotide sequence ID" value="NZ_BLXX01000009.1"/>
</dbReference>
<gene>
    <name evidence="12" type="ORF">GMST_29560</name>
</gene>
<dbReference type="InterPro" id="IPR001789">
    <property type="entry name" value="Sig_transdc_resp-reg_receiver"/>
</dbReference>
<keyword evidence="5" id="KW-0418">Kinase</keyword>
<dbReference type="SMART" id="SM00065">
    <property type="entry name" value="GAF"/>
    <property type="match status" value="1"/>
</dbReference>
<dbReference type="CDD" id="cd17546">
    <property type="entry name" value="REC_hyHK_CKI1_RcsC-like"/>
    <property type="match status" value="1"/>
</dbReference>
<evidence type="ECO:0000259" key="10">
    <source>
        <dbReference type="PROSITE" id="PS50109"/>
    </source>
</evidence>
<dbReference type="Pfam" id="PF05227">
    <property type="entry name" value="CHASE3"/>
    <property type="match status" value="1"/>
</dbReference>
<keyword evidence="13" id="KW-1185">Reference proteome</keyword>
<dbReference type="PROSITE" id="PS50109">
    <property type="entry name" value="HIS_KIN"/>
    <property type="match status" value="1"/>
</dbReference>
<feature type="domain" description="Histidine kinase" evidence="10">
    <location>
        <begin position="475"/>
        <end position="702"/>
    </location>
</feature>
<dbReference type="EC" id="2.7.13.3" evidence="2"/>
<dbReference type="Pfam" id="PF02518">
    <property type="entry name" value="HATPase_c"/>
    <property type="match status" value="1"/>
</dbReference>
<dbReference type="PRINTS" id="PR00344">
    <property type="entry name" value="BCTRLSENSOR"/>
</dbReference>
<evidence type="ECO:0000256" key="6">
    <source>
        <dbReference type="ARBA" id="ARBA00023012"/>
    </source>
</evidence>
<dbReference type="SMART" id="SM00387">
    <property type="entry name" value="HATPase_c"/>
    <property type="match status" value="1"/>
</dbReference>
<keyword evidence="6" id="KW-0902">Two-component regulatory system</keyword>
<dbReference type="Proteomes" id="UP000556026">
    <property type="component" value="Unassembled WGS sequence"/>
</dbReference>
<dbReference type="SUPFAM" id="SSF52172">
    <property type="entry name" value="CheY-like"/>
    <property type="match status" value="3"/>
</dbReference>
<sequence length="1133" mass="125257">MFQTLSRKSVLALAFAVALVIFLVIGWQVHSSMEGVREADQLENHTYQVLSEVDLLFSAVKDAETGQRGFIITGMDEYLEPYHASLSYITTKEHSLRNLTKDNPRQQDRLDRIETLIRKRLEILDQVIEARRLKGLQAGVQLIVTHSGRIIMDQIRAEVDDFRRTEKQLLEERSQAKSARLSRTLAIFEAGTAVSFAILVVIFVMLTREITQRSRTEQDLEVQNEQLRAVRDREQAQNWVKGGLNELNQLLTGDKPPSALSGDGLTFIASYLKAGAAALYLYDDRSNLLKIAANYAYTQGRALHDSIDLGEGVAGEAARESRMLVLDELPPGYLMIGSALGEAVPRSLVALPLTQDQRLVGVLELASFRNFSDLELDFLTGAAEIVAVALNVSQARQQVNELLLQSQTQEEELRVQQEELQQSNEELEERAQLLEQQRAQIQAKNREIEQASQDLAQKARDLEQASNYKSEFLANMSHELRTPLNSLLILSGQLQENREGNLTAKQVEYAATIKGAGNDLLHLINDILDLSKVEAGRLEFVFRDSNLAELCEQVAAALKPQADLKGLSFATRLEPQLPERVVLDEQRTQQVLKNLLSNAIKFTLQGGVTLRVYLPERGRNPLPVPAVAFEVKDTGISIPPEKHEAVFQAFRQADGSTSRKFGGTGLGLSISRQLARGMHGEILLESEPDKGSTFTFYLPLDAESAGAFHPPAAAPAPAGPAADAALAAPPLGDDRDRVAPGDRCILIVEDDLGFAQLLLEKVHERGFAAIVAADGPSGVALAERYLPSAILLDVLLPGLDGWGVMQRLTDNLRTRHIPVHFLTCLEEKQKGLAMGAIGFGTKPLTLEQLDRTLAALEDAVERTLGRLLIVEDDPAEAKALTALLEGRDIAITRAESGREAIELLGRESFDCVVLDLGLADMSGYQVLEHLHNQGEGRRVPVIIHTGQELSPEETARLQRYAESVIIKGAKSPERLLNEVTLFLHVMESRLPPEKQRMIRTTLDNETLLAGKKVLVVDDDMRNVFSLASALGEKGMLVVEAENGRDALERLAEEPDVDIVLMDIMMPEIDGYQATRLIRQDPRFSRLPVIALTAKAMKGDREACLKAGASDYITKPVDLDRLLSLLRVWLYHQG</sequence>
<evidence type="ECO:0000313" key="12">
    <source>
        <dbReference type="EMBL" id="GFO60631.1"/>
    </source>
</evidence>
<dbReference type="InterPro" id="IPR036890">
    <property type="entry name" value="HATPase_C_sf"/>
</dbReference>
<dbReference type="PANTHER" id="PTHR45339">
    <property type="entry name" value="HYBRID SIGNAL TRANSDUCTION HISTIDINE KINASE J"/>
    <property type="match status" value="1"/>
</dbReference>
<dbReference type="Gene3D" id="3.30.565.10">
    <property type="entry name" value="Histidine kinase-like ATPase, C-terminal domain"/>
    <property type="match status" value="1"/>
</dbReference>
<evidence type="ECO:0000256" key="3">
    <source>
        <dbReference type="ARBA" id="ARBA00022553"/>
    </source>
</evidence>
<comment type="caution">
    <text evidence="12">The sequence shown here is derived from an EMBL/GenBank/DDBJ whole genome shotgun (WGS) entry which is preliminary data.</text>
</comment>
<dbReference type="InterPro" id="IPR011006">
    <property type="entry name" value="CheY-like_superfamily"/>
</dbReference>